<accession>A0A1V9YQ67</accession>
<dbReference type="AlphaFoldDB" id="A0A1V9YQ67"/>
<dbReference type="InterPro" id="IPR016181">
    <property type="entry name" value="Acyl_CoA_acyltransferase"/>
</dbReference>
<dbReference type="EMBL" id="JNBR01001420">
    <property type="protein sequence ID" value="OQR87906.1"/>
    <property type="molecule type" value="Genomic_DNA"/>
</dbReference>
<dbReference type="InterPro" id="IPR000182">
    <property type="entry name" value="GNAT_dom"/>
</dbReference>
<dbReference type="Gene3D" id="3.40.630.30">
    <property type="match status" value="1"/>
</dbReference>
<dbReference type="PROSITE" id="PS51186">
    <property type="entry name" value="GNAT"/>
    <property type="match status" value="1"/>
</dbReference>
<feature type="domain" description="N-acetyltransferase" evidence="1">
    <location>
        <begin position="251"/>
        <end position="396"/>
    </location>
</feature>
<evidence type="ECO:0000313" key="2">
    <source>
        <dbReference type="EMBL" id="OQR87906.1"/>
    </source>
</evidence>
<dbReference type="Pfam" id="PF00583">
    <property type="entry name" value="Acetyltransf_1"/>
    <property type="match status" value="1"/>
</dbReference>
<organism evidence="2 3">
    <name type="scientific">Achlya hypogyna</name>
    <name type="common">Oomycete</name>
    <name type="synonym">Protoachlya hypogyna</name>
    <dbReference type="NCBI Taxonomy" id="1202772"/>
    <lineage>
        <taxon>Eukaryota</taxon>
        <taxon>Sar</taxon>
        <taxon>Stramenopiles</taxon>
        <taxon>Oomycota</taxon>
        <taxon>Saprolegniomycetes</taxon>
        <taxon>Saprolegniales</taxon>
        <taxon>Achlyaceae</taxon>
        <taxon>Achlya</taxon>
    </lineage>
</organism>
<reference evidence="2 3" key="1">
    <citation type="journal article" date="2014" name="Genome Biol. Evol.">
        <title>The secreted proteins of Achlya hypogyna and Thraustotheca clavata identify the ancestral oomycete secretome and reveal gene acquisitions by horizontal gene transfer.</title>
        <authorList>
            <person name="Misner I."/>
            <person name="Blouin N."/>
            <person name="Leonard G."/>
            <person name="Richards T.A."/>
            <person name="Lane C.E."/>
        </authorList>
    </citation>
    <scope>NUCLEOTIDE SEQUENCE [LARGE SCALE GENOMIC DNA]</scope>
    <source>
        <strain evidence="2 3">ATCC 48635</strain>
    </source>
</reference>
<dbReference type="GO" id="GO:0016747">
    <property type="term" value="F:acyltransferase activity, transferring groups other than amino-acyl groups"/>
    <property type="evidence" value="ECO:0007669"/>
    <property type="project" value="InterPro"/>
</dbReference>
<proteinExistence type="predicted"/>
<protein>
    <recommendedName>
        <fullName evidence="1">N-acetyltransferase domain-containing protein</fullName>
    </recommendedName>
</protein>
<sequence length="396" mass="43417">MLDIVEIPTKALFLERTKSLQPSVQLTTTDTTASKSTWWFVLVNDATDLPVAYAILSATEGLLLSPNMVSEHASALGQYVALHRISPFPTIIGDTASVHGFADGYEWATPQLALPPWLYRLRLETRLLRVAALEASNQIACITLQAGDIGTWWFVLSESESSDVTSYAVLSTRRGIFLSPYMPPEAAVTLARYLTDRSFTAYHEVRGTHESVIAFAKEYEQAAPHHTSAQCAQIDWLYRLDRVRPPPATVGALKLATDAEAGLLTEWYRIFVRECFQADIPDAAAAEFVRHGVQRKALFLWVVGGAPVGFAGFAPPVTTDSMTVYMLGPIFVSSSERRKGYSKGLTAALSATVLDLSTTLHASVMLFADSQNIASNKAYQAVGFLQQEQVVTYSLI</sequence>
<comment type="caution">
    <text evidence="2">The sequence shown here is derived from an EMBL/GenBank/DDBJ whole genome shotgun (WGS) entry which is preliminary data.</text>
</comment>
<dbReference type="Proteomes" id="UP000243579">
    <property type="component" value="Unassembled WGS sequence"/>
</dbReference>
<name>A0A1V9YQ67_ACHHY</name>
<evidence type="ECO:0000259" key="1">
    <source>
        <dbReference type="PROSITE" id="PS51186"/>
    </source>
</evidence>
<evidence type="ECO:0000313" key="3">
    <source>
        <dbReference type="Proteomes" id="UP000243579"/>
    </source>
</evidence>
<gene>
    <name evidence="2" type="ORF">ACHHYP_07932</name>
</gene>
<keyword evidence="3" id="KW-1185">Reference proteome</keyword>
<dbReference type="OrthoDB" id="77561at2759"/>
<dbReference type="SUPFAM" id="SSF55729">
    <property type="entry name" value="Acyl-CoA N-acyltransferases (Nat)"/>
    <property type="match status" value="1"/>
</dbReference>